<evidence type="ECO:0000313" key="7">
    <source>
        <dbReference type="Proteomes" id="UP000196320"/>
    </source>
</evidence>
<dbReference type="GO" id="GO:0006979">
    <property type="term" value="P:response to oxidative stress"/>
    <property type="evidence" value="ECO:0007669"/>
    <property type="project" value="TreeGrafter"/>
</dbReference>
<dbReference type="Proteomes" id="UP000196320">
    <property type="component" value="Unassembled WGS sequence"/>
</dbReference>
<dbReference type="Gene3D" id="3.20.180.10">
    <property type="entry name" value="PNP-oxidase-like"/>
    <property type="match status" value="1"/>
</dbReference>
<dbReference type="Pfam" id="PF01126">
    <property type="entry name" value="Heme_oxygenase"/>
    <property type="match status" value="1"/>
</dbReference>
<keyword evidence="6" id="KW-0560">Oxidoreductase</keyword>
<proteinExistence type="predicted"/>
<evidence type="ECO:0000256" key="3">
    <source>
        <dbReference type="ARBA" id="ARBA00023004"/>
    </source>
</evidence>
<dbReference type="CDD" id="cd19165">
    <property type="entry name" value="HemeO"/>
    <property type="match status" value="1"/>
</dbReference>
<protein>
    <submittedName>
        <fullName evidence="6">Heme oxygenase</fullName>
        <ecNumber evidence="6">1.14.14.18</ecNumber>
    </submittedName>
</protein>
<evidence type="ECO:0000259" key="5">
    <source>
        <dbReference type="Pfam" id="PF10615"/>
    </source>
</evidence>
<dbReference type="GO" id="GO:0020037">
    <property type="term" value="F:heme binding"/>
    <property type="evidence" value="ECO:0007669"/>
    <property type="project" value="TreeGrafter"/>
</dbReference>
<dbReference type="Pfam" id="PF10615">
    <property type="entry name" value="DUF2470"/>
    <property type="match status" value="1"/>
</dbReference>
<dbReference type="EC" id="1.14.14.18" evidence="6"/>
<dbReference type="SUPFAM" id="SSF48613">
    <property type="entry name" value="Heme oxygenase-like"/>
    <property type="match status" value="1"/>
</dbReference>
<dbReference type="AlphaFoldDB" id="A0A1R4J695"/>
<name>A0A1R4J695_9MICO</name>
<dbReference type="GO" id="GO:0046872">
    <property type="term" value="F:metal ion binding"/>
    <property type="evidence" value="ECO:0007669"/>
    <property type="project" value="UniProtKB-KW"/>
</dbReference>
<dbReference type="InterPro" id="IPR002051">
    <property type="entry name" value="Haem_Oase"/>
</dbReference>
<evidence type="ECO:0000256" key="2">
    <source>
        <dbReference type="ARBA" id="ARBA00022723"/>
    </source>
</evidence>
<dbReference type="PANTHER" id="PTHR10720:SF0">
    <property type="entry name" value="HEME OXYGENASE"/>
    <property type="match status" value="1"/>
</dbReference>
<evidence type="ECO:0000256" key="4">
    <source>
        <dbReference type="SAM" id="MobiDB-lite"/>
    </source>
</evidence>
<dbReference type="PRINTS" id="PR00088">
    <property type="entry name" value="HAEMOXYGNASE"/>
</dbReference>
<dbReference type="EMBL" id="FUKO01000019">
    <property type="protein sequence ID" value="SJN27616.1"/>
    <property type="molecule type" value="Genomic_DNA"/>
</dbReference>
<dbReference type="OrthoDB" id="5493802at2"/>
<dbReference type="InterPro" id="IPR016084">
    <property type="entry name" value="Haem_Oase-like_multi-hlx"/>
</dbReference>
<accession>A0A1R4J695</accession>
<organism evidence="6 7">
    <name type="scientific">Microbacterium esteraromaticum</name>
    <dbReference type="NCBI Taxonomy" id="57043"/>
    <lineage>
        <taxon>Bacteria</taxon>
        <taxon>Bacillati</taxon>
        <taxon>Actinomycetota</taxon>
        <taxon>Actinomycetes</taxon>
        <taxon>Micrococcales</taxon>
        <taxon>Microbacteriaceae</taxon>
        <taxon>Microbacterium</taxon>
    </lineage>
</organism>
<keyword evidence="1" id="KW-0349">Heme</keyword>
<dbReference type="GO" id="GO:0004392">
    <property type="term" value="F:heme oxygenase (decyclizing) activity"/>
    <property type="evidence" value="ECO:0007669"/>
    <property type="project" value="UniProtKB-EC"/>
</dbReference>
<keyword evidence="3" id="KW-0408">Iron</keyword>
<feature type="domain" description="DUF2470" evidence="5">
    <location>
        <begin position="10"/>
        <end position="83"/>
    </location>
</feature>
<dbReference type="InterPro" id="IPR037119">
    <property type="entry name" value="Haem_oxidase_HugZ-like_sf"/>
</dbReference>
<dbReference type="GO" id="GO:0042167">
    <property type="term" value="P:heme catabolic process"/>
    <property type="evidence" value="ECO:0007669"/>
    <property type="project" value="TreeGrafter"/>
</dbReference>
<keyword evidence="2" id="KW-0479">Metal-binding</keyword>
<feature type="compositionally biased region" description="Basic and acidic residues" evidence="4">
    <location>
        <begin position="97"/>
        <end position="109"/>
    </location>
</feature>
<feature type="region of interest" description="Disordered" evidence="4">
    <location>
        <begin position="97"/>
        <end position="123"/>
    </location>
</feature>
<gene>
    <name evidence="6" type="ORF">FM104_05660</name>
</gene>
<keyword evidence="7" id="KW-1185">Reference proteome</keyword>
<dbReference type="RefSeq" id="WP_087130488.1">
    <property type="nucleotide sequence ID" value="NZ_FUKO01000019.1"/>
</dbReference>
<dbReference type="GO" id="GO:0006788">
    <property type="term" value="P:heme oxidation"/>
    <property type="evidence" value="ECO:0007669"/>
    <property type="project" value="InterPro"/>
</dbReference>
<evidence type="ECO:0000313" key="6">
    <source>
        <dbReference type="EMBL" id="SJN27616.1"/>
    </source>
</evidence>
<feature type="compositionally biased region" description="Low complexity" evidence="4">
    <location>
        <begin position="110"/>
        <end position="123"/>
    </location>
</feature>
<sequence length="337" mass="36720">MLFDDSVIAAVTAHMNDDHTDDSLLIARAYGHPAATKSVMTSLDAHGGTWRVTDDAGEHELTVGWPNGELSDRPQVRRAVVMLYRAACEKLGISPREEHAPAASDHAEGAAHAPHGAAAAPEGEGFAHRIRTATWGDHGDSEGATFMADIMRGKGTIDDYTDLVAQHYFMYEALEAATQQIVDTPALAGLHPESLRRLATLERDLTHLLGESWRERIEAVPATIAYAQRITQVAEDGWLPGIIAHHYTRYLGDLSGGQVISRRVGKQFGFDGDGVAFYDFTDLGDLGAFKDAYRAALDVFGETLTEEEKLRMLDEVRAAYGFNTAVFVDLARTRVAA</sequence>
<dbReference type="Gene3D" id="1.20.910.10">
    <property type="entry name" value="Heme oxygenase-like"/>
    <property type="match status" value="1"/>
</dbReference>
<reference evidence="6 7" key="1">
    <citation type="submission" date="2017-02" db="EMBL/GenBank/DDBJ databases">
        <authorList>
            <person name="Peterson S.W."/>
        </authorList>
    </citation>
    <scope>NUCLEOTIDE SEQUENCE [LARGE SCALE GENOMIC DNA]</scope>
    <source>
        <strain evidence="6 7">B Mb 05.01</strain>
    </source>
</reference>
<dbReference type="InterPro" id="IPR019595">
    <property type="entry name" value="DUF2470"/>
</dbReference>
<dbReference type="PANTHER" id="PTHR10720">
    <property type="entry name" value="HEME OXYGENASE"/>
    <property type="match status" value="1"/>
</dbReference>
<evidence type="ECO:0000256" key="1">
    <source>
        <dbReference type="ARBA" id="ARBA00022617"/>
    </source>
</evidence>
<dbReference type="InterPro" id="IPR016053">
    <property type="entry name" value="Haem_Oase-like"/>
</dbReference>